<evidence type="ECO:0000256" key="1">
    <source>
        <dbReference type="SAM" id="MobiDB-lite"/>
    </source>
</evidence>
<feature type="compositionally biased region" description="Polar residues" evidence="1">
    <location>
        <begin position="1"/>
        <end position="23"/>
    </location>
</feature>
<evidence type="ECO:0000313" key="3">
    <source>
        <dbReference type="Proteomes" id="UP000562682"/>
    </source>
</evidence>
<protein>
    <submittedName>
        <fullName evidence="2">Uncharacterized protein</fullName>
    </submittedName>
</protein>
<name>A0A8H5TM10_9HYPO</name>
<feature type="region of interest" description="Disordered" evidence="1">
    <location>
        <begin position="1"/>
        <end position="27"/>
    </location>
</feature>
<gene>
    <name evidence="2" type="ORF">FDENT_9951</name>
</gene>
<dbReference type="AlphaFoldDB" id="A0A8H5TM10"/>
<reference evidence="2 3" key="1">
    <citation type="submission" date="2020-05" db="EMBL/GenBank/DDBJ databases">
        <title>Identification and distribution of gene clusters putatively required for synthesis of sphingolipid metabolism inhibitors in phylogenetically diverse species of the filamentous fungus Fusarium.</title>
        <authorList>
            <person name="Kim H.-S."/>
            <person name="Busman M."/>
            <person name="Brown D.W."/>
            <person name="Divon H."/>
            <person name="Uhlig S."/>
            <person name="Proctor R.H."/>
        </authorList>
    </citation>
    <scope>NUCLEOTIDE SEQUENCE [LARGE SCALE GENOMIC DNA]</scope>
    <source>
        <strain evidence="2 3">NRRL 25311</strain>
    </source>
</reference>
<organism evidence="2 3">
    <name type="scientific">Fusarium denticulatum</name>
    <dbReference type="NCBI Taxonomy" id="48507"/>
    <lineage>
        <taxon>Eukaryota</taxon>
        <taxon>Fungi</taxon>
        <taxon>Dikarya</taxon>
        <taxon>Ascomycota</taxon>
        <taxon>Pezizomycotina</taxon>
        <taxon>Sordariomycetes</taxon>
        <taxon>Hypocreomycetidae</taxon>
        <taxon>Hypocreales</taxon>
        <taxon>Nectriaceae</taxon>
        <taxon>Fusarium</taxon>
        <taxon>Fusarium fujikuroi species complex</taxon>
    </lineage>
</organism>
<proteinExistence type="predicted"/>
<dbReference type="EMBL" id="JAAOAK010000313">
    <property type="protein sequence ID" value="KAF5674695.1"/>
    <property type="molecule type" value="Genomic_DNA"/>
</dbReference>
<keyword evidence="3" id="KW-1185">Reference proteome</keyword>
<evidence type="ECO:0000313" key="2">
    <source>
        <dbReference type="EMBL" id="KAF5674695.1"/>
    </source>
</evidence>
<comment type="caution">
    <text evidence="2">The sequence shown here is derived from an EMBL/GenBank/DDBJ whole genome shotgun (WGS) entry which is preliminary data.</text>
</comment>
<sequence length="247" mass="27362">MEPLRSSSVPRSTSPDRTVSSSHIPFDLEPPSFLENLDLSDIPGSDFDFSCLEDVSESENRILIEKQDVPMTDVFQIADQTAHVTHEPYFDFNNVQISADDHALLPDLSEADWHREHPTQNNLAPVSLGFVNNTIGDLTLDAALQFEAHHIPWGQHQFDQYCLNDIQAQNPGYSSPVRLSEATYMPTMLHEPYLTGGYPTIGDITGAQAWPNVPPLISHSIAPPNPSSDKWQGGMGSVFVVGGKRKR</sequence>
<accession>A0A8H5TM10</accession>
<dbReference type="Proteomes" id="UP000562682">
    <property type="component" value="Unassembled WGS sequence"/>
</dbReference>